<dbReference type="InterPro" id="IPR000731">
    <property type="entry name" value="SSD"/>
</dbReference>
<evidence type="ECO:0000313" key="8">
    <source>
        <dbReference type="EMBL" id="KAJ1361361.1"/>
    </source>
</evidence>
<sequence>MEKNKIDGNQVQGNTILDVEVSEDNRKMAPYFSTGVDSSFLMMQSWQKMAGHNVDAALRLALVHEECGPSITTSSVTNVLSFGIGAITPTPE</sequence>
<evidence type="ECO:0000313" key="9">
    <source>
        <dbReference type="Proteomes" id="UP001196413"/>
    </source>
</evidence>
<accession>A0AAD5QVM8</accession>
<dbReference type="GO" id="GO:0005886">
    <property type="term" value="C:plasma membrane"/>
    <property type="evidence" value="ECO:0007669"/>
    <property type="project" value="TreeGrafter"/>
</dbReference>
<dbReference type="GO" id="GO:0018996">
    <property type="term" value="P:molting cycle, collagen and cuticulin-based cuticle"/>
    <property type="evidence" value="ECO:0007669"/>
    <property type="project" value="TreeGrafter"/>
</dbReference>
<organism evidence="8 9">
    <name type="scientific">Parelaphostrongylus tenuis</name>
    <name type="common">Meningeal worm</name>
    <dbReference type="NCBI Taxonomy" id="148309"/>
    <lineage>
        <taxon>Eukaryota</taxon>
        <taxon>Metazoa</taxon>
        <taxon>Ecdysozoa</taxon>
        <taxon>Nematoda</taxon>
        <taxon>Chromadorea</taxon>
        <taxon>Rhabditida</taxon>
        <taxon>Rhabditina</taxon>
        <taxon>Rhabditomorpha</taxon>
        <taxon>Strongyloidea</taxon>
        <taxon>Metastrongylidae</taxon>
        <taxon>Parelaphostrongylus</taxon>
    </lineage>
</organism>
<dbReference type="Proteomes" id="UP001196413">
    <property type="component" value="Unassembled WGS sequence"/>
</dbReference>
<keyword evidence="9" id="KW-1185">Reference proteome</keyword>
<keyword evidence="6" id="KW-0325">Glycoprotein</keyword>
<gene>
    <name evidence="8" type="primary">PTR-5_4</name>
    <name evidence="8" type="ORF">KIN20_020585</name>
</gene>
<dbReference type="EMBL" id="JAHQIW010004177">
    <property type="protein sequence ID" value="KAJ1361361.1"/>
    <property type="molecule type" value="Genomic_DNA"/>
</dbReference>
<dbReference type="GO" id="GO:0030659">
    <property type="term" value="C:cytoplasmic vesicle membrane"/>
    <property type="evidence" value="ECO:0007669"/>
    <property type="project" value="TreeGrafter"/>
</dbReference>
<dbReference type="Pfam" id="PF02460">
    <property type="entry name" value="Patched"/>
    <property type="match status" value="1"/>
</dbReference>
<dbReference type="PROSITE" id="PS50156">
    <property type="entry name" value="SSD"/>
    <property type="match status" value="1"/>
</dbReference>
<proteinExistence type="inferred from homology"/>
<comment type="caution">
    <text evidence="8">The sequence shown here is derived from an EMBL/GenBank/DDBJ whole genome shotgun (WGS) entry which is preliminary data.</text>
</comment>
<evidence type="ECO:0000256" key="2">
    <source>
        <dbReference type="ARBA" id="ARBA00005585"/>
    </source>
</evidence>
<evidence type="ECO:0000256" key="6">
    <source>
        <dbReference type="ARBA" id="ARBA00023180"/>
    </source>
</evidence>
<reference evidence="8" key="1">
    <citation type="submission" date="2021-06" db="EMBL/GenBank/DDBJ databases">
        <title>Parelaphostrongylus tenuis whole genome reference sequence.</title>
        <authorList>
            <person name="Garwood T.J."/>
            <person name="Larsen P.A."/>
            <person name="Fountain-Jones N.M."/>
            <person name="Garbe J.R."/>
            <person name="Macchietto M.G."/>
            <person name="Kania S.A."/>
            <person name="Gerhold R.W."/>
            <person name="Richards J.E."/>
            <person name="Wolf T.M."/>
        </authorList>
    </citation>
    <scope>NUCLEOTIDE SEQUENCE</scope>
    <source>
        <strain evidence="8">MNPRO001-30</strain>
        <tissue evidence="8">Meninges</tissue>
    </source>
</reference>
<evidence type="ECO:0000256" key="3">
    <source>
        <dbReference type="ARBA" id="ARBA00022692"/>
    </source>
</evidence>
<keyword evidence="4" id="KW-1133">Transmembrane helix</keyword>
<comment type="subcellular location">
    <subcellularLocation>
        <location evidence="1">Membrane</location>
        <topology evidence="1">Multi-pass membrane protein</topology>
    </subcellularLocation>
</comment>
<dbReference type="PANTHER" id="PTHR10796">
    <property type="entry name" value="PATCHED-RELATED"/>
    <property type="match status" value="1"/>
</dbReference>
<dbReference type="AlphaFoldDB" id="A0AAD5QVM8"/>
<evidence type="ECO:0000256" key="5">
    <source>
        <dbReference type="ARBA" id="ARBA00023136"/>
    </source>
</evidence>
<dbReference type="PANTHER" id="PTHR10796:SF90">
    <property type="entry name" value="SSD DOMAIN-CONTAINING PROTEIN"/>
    <property type="match status" value="1"/>
</dbReference>
<evidence type="ECO:0000256" key="4">
    <source>
        <dbReference type="ARBA" id="ARBA00022989"/>
    </source>
</evidence>
<evidence type="ECO:0000259" key="7">
    <source>
        <dbReference type="PROSITE" id="PS50156"/>
    </source>
</evidence>
<dbReference type="GO" id="GO:0006897">
    <property type="term" value="P:endocytosis"/>
    <property type="evidence" value="ECO:0007669"/>
    <property type="project" value="TreeGrafter"/>
</dbReference>
<protein>
    <submittedName>
        <fullName evidence="8">MMPL</fullName>
    </submittedName>
</protein>
<keyword evidence="5" id="KW-0472">Membrane</keyword>
<keyword evidence="3" id="KW-0812">Transmembrane</keyword>
<dbReference type="InterPro" id="IPR003392">
    <property type="entry name" value="PTHD_SSD"/>
</dbReference>
<feature type="domain" description="SSD" evidence="7">
    <location>
        <begin position="35"/>
        <end position="92"/>
    </location>
</feature>
<name>A0AAD5QVM8_PARTN</name>
<evidence type="ECO:0000256" key="1">
    <source>
        <dbReference type="ARBA" id="ARBA00004141"/>
    </source>
</evidence>
<comment type="similarity">
    <text evidence="2">Belongs to the patched family.</text>
</comment>
<dbReference type="InterPro" id="IPR051697">
    <property type="entry name" value="Patched_domain-protein"/>
</dbReference>